<feature type="chain" id="PRO_5042277716" evidence="1">
    <location>
        <begin position="20"/>
        <end position="75"/>
    </location>
</feature>
<accession>A0AAD5B9X0</accession>
<dbReference type="Proteomes" id="UP001204833">
    <property type="component" value="Unassembled WGS sequence"/>
</dbReference>
<proteinExistence type="predicted"/>
<organism evidence="2 3">
    <name type="scientific">Candida theae</name>
    <dbReference type="NCBI Taxonomy" id="1198502"/>
    <lineage>
        <taxon>Eukaryota</taxon>
        <taxon>Fungi</taxon>
        <taxon>Dikarya</taxon>
        <taxon>Ascomycota</taxon>
        <taxon>Saccharomycotina</taxon>
        <taxon>Pichiomycetes</taxon>
        <taxon>Debaryomycetaceae</taxon>
        <taxon>Candida/Lodderomyces clade</taxon>
        <taxon>Candida</taxon>
    </lineage>
</organism>
<reference evidence="2 3" key="1">
    <citation type="journal article" date="2022" name="DNA Res.">
        <title>Genome analysis of five recently described species of the CUG-Ser clade uncovers Candida theae as a new hybrid lineage with pathogenic potential in the Candida parapsilosis species complex.</title>
        <authorList>
            <person name="Mixao V."/>
            <person name="Del Olmo V."/>
            <person name="Hegedusova E."/>
            <person name="Saus E."/>
            <person name="Pryszcz L."/>
            <person name="Cillingova A."/>
            <person name="Nosek J."/>
            <person name="Gabaldon T."/>
        </authorList>
    </citation>
    <scope>NUCLEOTIDE SEQUENCE [LARGE SCALE GENOMIC DNA]</scope>
    <source>
        <strain evidence="2 3">CBS 12239</strain>
    </source>
</reference>
<feature type="signal peptide" evidence="1">
    <location>
        <begin position="1"/>
        <end position="19"/>
    </location>
</feature>
<gene>
    <name evidence="2" type="ORF">KGF57_005030</name>
</gene>
<evidence type="ECO:0000313" key="2">
    <source>
        <dbReference type="EMBL" id="KAI5948967.1"/>
    </source>
</evidence>
<comment type="caution">
    <text evidence="2">The sequence shown here is derived from an EMBL/GenBank/DDBJ whole genome shotgun (WGS) entry which is preliminary data.</text>
</comment>
<evidence type="ECO:0000256" key="1">
    <source>
        <dbReference type="SAM" id="SignalP"/>
    </source>
</evidence>
<dbReference type="AlphaFoldDB" id="A0AAD5B9X0"/>
<name>A0AAD5B9X0_9ASCO</name>
<sequence length="75" mass="8513">MQLLQFGIISLIATGTVQSLFIPRNQDEFELITTKTNVNDLLKKYPKGKVLDDIDNPKEKVFVYDVETVVSKLAK</sequence>
<evidence type="ECO:0000313" key="3">
    <source>
        <dbReference type="Proteomes" id="UP001204833"/>
    </source>
</evidence>
<keyword evidence="1" id="KW-0732">Signal</keyword>
<dbReference type="EMBL" id="JAIHNG010000175">
    <property type="protein sequence ID" value="KAI5948967.1"/>
    <property type="molecule type" value="Genomic_DNA"/>
</dbReference>
<keyword evidence="3" id="KW-1185">Reference proteome</keyword>
<protein>
    <submittedName>
        <fullName evidence="2">Uncharacterized protein</fullName>
    </submittedName>
</protein>
<dbReference type="RefSeq" id="XP_051606477.1">
    <property type="nucleotide sequence ID" value="XM_051754603.1"/>
</dbReference>
<dbReference type="GeneID" id="76153074"/>